<keyword evidence="3 6" id="KW-0863">Zinc-finger</keyword>
<dbReference type="PANTHER" id="PTHR23080:SF143">
    <property type="entry name" value="SI:DKEY-56D12.4"/>
    <property type="match status" value="1"/>
</dbReference>
<dbReference type="PROSITE" id="PS50950">
    <property type="entry name" value="ZF_THAP"/>
    <property type="match status" value="1"/>
</dbReference>
<dbReference type="InterPro" id="IPR006612">
    <property type="entry name" value="THAP_Znf"/>
</dbReference>
<dbReference type="GO" id="GO:0003677">
    <property type="term" value="F:DNA binding"/>
    <property type="evidence" value="ECO:0007669"/>
    <property type="project" value="UniProtKB-UniRule"/>
</dbReference>
<accession>A0A9Y3VZD6</accession>
<sequence length="582" mass="65742">MVRTCCVVFCNVRSHDRQGNKLENGLSFHSFPAWKQNEGAHVSDVTKRRRLAWIAAVGRADIQFSAIPRYLLVCSRHFHSGKPAYEMDETNPDWVPTLRMGHSEIPASSLDRHRRRMQRKQQRAAVGGKYKPPTSKIEKILSLSGFGNEAAESEGKACAQELPEMDTTEDQHHNHHVMEAVGKSCVGQVEAEVVAATQHCLGYDRPPPKKRRKLTQTTVSQTASSNANKDTESLPDCAVAPSVILDQASISKQPPEPHVHSVHTQWEDPSQQDHQYCNRSPRKEVQDKMTQCDEVAYFILQNDADALLYTGIALETFNILVSTLEGCDDNEFTMPVRDQVLMTLMKLKSNRVIGDLSRQFRISQSMASKIISHWLDKLEEVFRPLIPWLPKETIKATMPAAFKKTFPNTTCIVDCSETFLQKPRNLDSRRRSYSHYYSSNTVKYLVAVAPSGLIMFVSAAYGSQCSEKFITMDSGMLTYLKPGDEVMTGGDLTLKDLLFEREVGLVIPSFTKKRGQLTKEQVTDTRRIANVRIHVERAIRRLKVYKILSQIVPISMAPKIGKILRICAALVNLREDIIRDTE</sequence>
<dbReference type="GeneID" id="102207759"/>
<keyword evidence="4" id="KW-0862">Zinc</keyword>
<dbReference type="SMART" id="SM00980">
    <property type="entry name" value="THAP"/>
    <property type="match status" value="1"/>
</dbReference>
<evidence type="ECO:0000256" key="6">
    <source>
        <dbReference type="PROSITE-ProRule" id="PRU00309"/>
    </source>
</evidence>
<dbReference type="AlphaFoldDB" id="A0A9Y3VZD6"/>
<keyword evidence="2" id="KW-0479">Metal-binding</keyword>
<keyword evidence="5 6" id="KW-0238">DNA-binding</keyword>
<name>A0A9Y3VZD6_9CICH</name>
<evidence type="ECO:0000256" key="2">
    <source>
        <dbReference type="ARBA" id="ARBA00022723"/>
    </source>
</evidence>
<dbReference type="InterPro" id="IPR027806">
    <property type="entry name" value="HARBI1_dom"/>
</dbReference>
<proteinExistence type="predicted"/>
<dbReference type="Proteomes" id="UP000695023">
    <property type="component" value="Unplaced"/>
</dbReference>
<feature type="region of interest" description="Disordered" evidence="7">
    <location>
        <begin position="252"/>
        <end position="276"/>
    </location>
</feature>
<protein>
    <submittedName>
        <fullName evidence="10">Uncharacterized protein LOC102207759</fullName>
    </submittedName>
</protein>
<evidence type="ECO:0000256" key="3">
    <source>
        <dbReference type="ARBA" id="ARBA00022771"/>
    </source>
</evidence>
<gene>
    <name evidence="10" type="primary">LOC102207759</name>
</gene>
<dbReference type="SUPFAM" id="SSF57716">
    <property type="entry name" value="Glucocorticoid receptor-like (DNA-binding domain)"/>
    <property type="match status" value="1"/>
</dbReference>
<evidence type="ECO:0000313" key="9">
    <source>
        <dbReference type="Proteomes" id="UP000695023"/>
    </source>
</evidence>
<evidence type="ECO:0000256" key="4">
    <source>
        <dbReference type="ARBA" id="ARBA00022833"/>
    </source>
</evidence>
<dbReference type="GO" id="GO:0008270">
    <property type="term" value="F:zinc ion binding"/>
    <property type="evidence" value="ECO:0007669"/>
    <property type="project" value="UniProtKB-KW"/>
</dbReference>
<feature type="domain" description="THAP-type" evidence="8">
    <location>
        <begin position="1"/>
        <end position="99"/>
    </location>
</feature>
<dbReference type="PANTHER" id="PTHR23080">
    <property type="entry name" value="THAP DOMAIN PROTEIN"/>
    <property type="match status" value="1"/>
</dbReference>
<evidence type="ECO:0000256" key="1">
    <source>
        <dbReference type="ARBA" id="ARBA00001968"/>
    </source>
</evidence>
<reference evidence="10" key="1">
    <citation type="submission" date="2025-08" db="UniProtKB">
        <authorList>
            <consortium name="RefSeq"/>
        </authorList>
    </citation>
    <scope>IDENTIFICATION</scope>
</reference>
<dbReference type="Pfam" id="PF05485">
    <property type="entry name" value="THAP"/>
    <property type="match status" value="1"/>
</dbReference>
<evidence type="ECO:0000259" key="8">
    <source>
        <dbReference type="PROSITE" id="PS50950"/>
    </source>
</evidence>
<keyword evidence="9" id="KW-1185">Reference proteome</keyword>
<evidence type="ECO:0000313" key="10">
    <source>
        <dbReference type="RefSeq" id="XP_005751861.1"/>
    </source>
</evidence>
<feature type="compositionally biased region" description="Polar residues" evidence="7">
    <location>
        <begin position="215"/>
        <end position="228"/>
    </location>
</feature>
<feature type="compositionally biased region" description="Polar residues" evidence="7">
    <location>
        <begin position="262"/>
        <end position="276"/>
    </location>
</feature>
<comment type="cofactor">
    <cofactor evidence="1">
        <name>a divalent metal cation</name>
        <dbReference type="ChEBI" id="CHEBI:60240"/>
    </cofactor>
</comment>
<feature type="region of interest" description="Disordered" evidence="7">
    <location>
        <begin position="202"/>
        <end position="233"/>
    </location>
</feature>
<dbReference type="RefSeq" id="XP_005751861.1">
    <property type="nucleotide sequence ID" value="XM_005751804.1"/>
</dbReference>
<dbReference type="Pfam" id="PF13359">
    <property type="entry name" value="DDE_Tnp_4"/>
    <property type="match status" value="1"/>
</dbReference>
<evidence type="ECO:0000256" key="5">
    <source>
        <dbReference type="ARBA" id="ARBA00023125"/>
    </source>
</evidence>
<dbReference type="Pfam" id="PF13613">
    <property type="entry name" value="HTH_Tnp_4"/>
    <property type="match status" value="1"/>
</dbReference>
<dbReference type="InterPro" id="IPR027805">
    <property type="entry name" value="Transposase_HTH_dom"/>
</dbReference>
<organism evidence="9 10">
    <name type="scientific">Pundamilia nyererei</name>
    <dbReference type="NCBI Taxonomy" id="303518"/>
    <lineage>
        <taxon>Eukaryota</taxon>
        <taxon>Metazoa</taxon>
        <taxon>Chordata</taxon>
        <taxon>Craniata</taxon>
        <taxon>Vertebrata</taxon>
        <taxon>Euteleostomi</taxon>
        <taxon>Actinopterygii</taxon>
        <taxon>Neopterygii</taxon>
        <taxon>Teleostei</taxon>
        <taxon>Neoteleostei</taxon>
        <taxon>Acanthomorphata</taxon>
        <taxon>Ovalentaria</taxon>
        <taxon>Cichlomorphae</taxon>
        <taxon>Cichliformes</taxon>
        <taxon>Cichlidae</taxon>
        <taxon>African cichlids</taxon>
        <taxon>Pseudocrenilabrinae</taxon>
        <taxon>Haplochromini</taxon>
        <taxon>Pundamilia</taxon>
    </lineage>
</organism>
<evidence type="ECO:0000256" key="7">
    <source>
        <dbReference type="SAM" id="MobiDB-lite"/>
    </source>
</evidence>